<evidence type="ECO:0000259" key="2">
    <source>
        <dbReference type="Pfam" id="PF18573"/>
    </source>
</evidence>
<dbReference type="AlphaFoldDB" id="A0A9X7BI89"/>
<dbReference type="EMBL" id="NVDU01000143">
    <property type="protein sequence ID" value="PFV21007.1"/>
    <property type="molecule type" value="Genomic_DNA"/>
</dbReference>
<accession>A0A9X7BI89</accession>
<comment type="caution">
    <text evidence="3">The sequence shown here is derived from an EMBL/GenBank/DDBJ whole genome shotgun (WGS) entry which is preliminary data.</text>
</comment>
<dbReference type="PANTHER" id="PTHR24023">
    <property type="entry name" value="COLLAGEN ALPHA"/>
    <property type="match status" value="1"/>
</dbReference>
<feature type="non-terminal residue" evidence="3">
    <location>
        <position position="1"/>
    </location>
</feature>
<organism evidence="3 4">
    <name type="scientific">Bacillus thuringiensis</name>
    <dbReference type="NCBI Taxonomy" id="1428"/>
    <lineage>
        <taxon>Bacteria</taxon>
        <taxon>Bacillati</taxon>
        <taxon>Bacillota</taxon>
        <taxon>Bacilli</taxon>
        <taxon>Bacillales</taxon>
        <taxon>Bacillaceae</taxon>
        <taxon>Bacillus</taxon>
        <taxon>Bacillus cereus group</taxon>
    </lineage>
</organism>
<feature type="compositionally biased region" description="Low complexity" evidence="1">
    <location>
        <begin position="14"/>
        <end position="75"/>
    </location>
</feature>
<gene>
    <name evidence="3" type="ORF">COK99_32190</name>
</gene>
<dbReference type="Gene3D" id="2.60.120.40">
    <property type="match status" value="1"/>
</dbReference>
<dbReference type="InterPro" id="IPR008983">
    <property type="entry name" value="Tumour_necrosis_fac-like_dom"/>
</dbReference>
<dbReference type="InterPro" id="IPR041415">
    <property type="entry name" value="BclA_C"/>
</dbReference>
<dbReference type="Pfam" id="PF18573">
    <property type="entry name" value="BclA_C"/>
    <property type="match status" value="1"/>
</dbReference>
<dbReference type="Proteomes" id="UP000223366">
    <property type="component" value="Unassembled WGS sequence"/>
</dbReference>
<dbReference type="GO" id="GO:0005615">
    <property type="term" value="C:extracellular space"/>
    <property type="evidence" value="ECO:0007669"/>
    <property type="project" value="TreeGrafter"/>
</dbReference>
<evidence type="ECO:0000313" key="4">
    <source>
        <dbReference type="Proteomes" id="UP000223366"/>
    </source>
</evidence>
<dbReference type="PANTHER" id="PTHR24023:SF1095">
    <property type="entry name" value="EGF-LIKE DOMAIN-CONTAINING PROTEIN"/>
    <property type="match status" value="1"/>
</dbReference>
<reference evidence="3 4" key="1">
    <citation type="submission" date="2017-09" db="EMBL/GenBank/DDBJ databases">
        <title>Large-scale bioinformatics analysis of Bacillus genomes uncovers conserved roles of natural products in bacterial physiology.</title>
        <authorList>
            <consortium name="Agbiome Team Llc"/>
            <person name="Bleich R.M."/>
            <person name="Grubbs K.J."/>
            <person name="Santa Maria K.C."/>
            <person name="Allen S.E."/>
            <person name="Farag S."/>
            <person name="Shank E.A."/>
            <person name="Bowers A."/>
        </authorList>
    </citation>
    <scope>NUCLEOTIDE SEQUENCE [LARGE SCALE GENOMIC DNA]</scope>
    <source>
        <strain evidence="3 4">AFS060060</strain>
    </source>
</reference>
<evidence type="ECO:0000256" key="1">
    <source>
        <dbReference type="SAM" id="MobiDB-lite"/>
    </source>
</evidence>
<dbReference type="GO" id="GO:0030198">
    <property type="term" value="P:extracellular matrix organization"/>
    <property type="evidence" value="ECO:0007669"/>
    <property type="project" value="TreeGrafter"/>
</dbReference>
<feature type="domain" description="BclA C-terminal" evidence="2">
    <location>
        <begin position="136"/>
        <end position="252"/>
    </location>
</feature>
<dbReference type="RefSeq" id="WP_141544728.1">
    <property type="nucleotide sequence ID" value="NZ_NVDU01000143.1"/>
</dbReference>
<proteinExistence type="predicted"/>
<name>A0A9X7BI89_BACTU</name>
<sequence>TGPTGPSGGPPGPTGVTGPTGPTGSPGPTGLQGIQGIPGPTGPQGSQGIQGIQGNPGPIGPIGPTGITGATGIQGIQGIQGNPGLIGPIGPTGPTGLQGIQGIQGIPGPTGLPGTAGATGPTGPIGLTVSGLSQYAYVFNTAAQVVALEAPILFNSHGRITSGFTHTLGTSQMTVINAGDYKISFSVSGVEPNQFALFLNGAPVTNSIYGSGAGTQQNNGQTILTLAAGDIITLNNHTSAAAVTLQTLAGGTQTNINASIVIEKLN</sequence>
<evidence type="ECO:0000313" key="3">
    <source>
        <dbReference type="EMBL" id="PFV21007.1"/>
    </source>
</evidence>
<dbReference type="InterPro" id="IPR050149">
    <property type="entry name" value="Collagen_superfamily"/>
</dbReference>
<dbReference type="Pfam" id="PF01391">
    <property type="entry name" value="Collagen"/>
    <property type="match status" value="1"/>
</dbReference>
<dbReference type="GO" id="GO:0030020">
    <property type="term" value="F:extracellular matrix structural constituent conferring tensile strength"/>
    <property type="evidence" value="ECO:0007669"/>
    <property type="project" value="TreeGrafter"/>
</dbReference>
<protein>
    <recommendedName>
        <fullName evidence="2">BclA C-terminal domain-containing protein</fullName>
    </recommendedName>
</protein>
<dbReference type="InterPro" id="IPR008160">
    <property type="entry name" value="Collagen"/>
</dbReference>
<dbReference type="GO" id="GO:0031012">
    <property type="term" value="C:extracellular matrix"/>
    <property type="evidence" value="ECO:0007669"/>
    <property type="project" value="TreeGrafter"/>
</dbReference>
<feature type="region of interest" description="Disordered" evidence="1">
    <location>
        <begin position="1"/>
        <end position="75"/>
    </location>
</feature>